<dbReference type="SUPFAM" id="SSF52833">
    <property type="entry name" value="Thioredoxin-like"/>
    <property type="match status" value="1"/>
</dbReference>
<dbReference type="EMBL" id="JAOQJX010000003">
    <property type="protein sequence ID" value="MCU6746724.1"/>
    <property type="molecule type" value="Genomic_DNA"/>
</dbReference>
<dbReference type="PANTHER" id="PTHR43342:SF2">
    <property type="entry name" value="POTENTIAL NAD-REDUCING HYDROGENASE SUBUNIT"/>
    <property type="match status" value="1"/>
</dbReference>
<gene>
    <name evidence="1" type="ORF">OCV51_03455</name>
</gene>
<dbReference type="Pfam" id="PF01257">
    <property type="entry name" value="2Fe-2S_thioredx"/>
    <property type="match status" value="1"/>
</dbReference>
<evidence type="ECO:0000313" key="2">
    <source>
        <dbReference type="Proteomes" id="UP001652394"/>
    </source>
</evidence>
<accession>A0ABT2TAI5</accession>
<sequence length="158" mass="18071">MSEQERQTEEILSYYSTQKDRAEQSVIVQMLQELKEVNAVLTEELKSRAAQATGVSLSFIDLLIRTYPSLKKSACAHEITVCSGERCGRKKGAELIAQIRKELQIGKNNISCDGKYYLKVQNCLKQCRTSPNFMIDKKIYKNVRPEDIHSIFSQYGKK</sequence>
<reference evidence="1 2" key="1">
    <citation type="journal article" date="2021" name="ISME Commun">
        <title>Automated analysis of genomic sequences facilitates high-throughput and comprehensive description of bacteria.</title>
        <authorList>
            <person name="Hitch T.C.A."/>
        </authorList>
    </citation>
    <scope>NUCLEOTIDE SEQUENCE [LARGE SCALE GENOMIC DNA]</scope>
    <source>
        <strain evidence="1 2">H2_18</strain>
    </source>
</reference>
<dbReference type="CDD" id="cd02980">
    <property type="entry name" value="TRX_Fd_family"/>
    <property type="match status" value="1"/>
</dbReference>
<dbReference type="InterPro" id="IPR028431">
    <property type="entry name" value="NADP_DH_HndA-like"/>
</dbReference>
<dbReference type="RefSeq" id="WP_162858244.1">
    <property type="nucleotide sequence ID" value="NZ_JAOQJX010000003.1"/>
</dbReference>
<protein>
    <submittedName>
        <fullName evidence="1">NAD(P)H-dependent oxidoreductase subunit E</fullName>
    </submittedName>
</protein>
<dbReference type="Gene3D" id="3.40.30.10">
    <property type="entry name" value="Glutaredoxin"/>
    <property type="match status" value="1"/>
</dbReference>
<name>A0ABT2TAI5_9FIRM</name>
<keyword evidence="2" id="KW-1185">Reference proteome</keyword>
<comment type="caution">
    <text evidence="1">The sequence shown here is derived from an EMBL/GenBank/DDBJ whole genome shotgun (WGS) entry which is preliminary data.</text>
</comment>
<dbReference type="InterPro" id="IPR036249">
    <property type="entry name" value="Thioredoxin-like_sf"/>
</dbReference>
<proteinExistence type="predicted"/>
<dbReference type="Proteomes" id="UP001652394">
    <property type="component" value="Unassembled WGS sequence"/>
</dbReference>
<evidence type="ECO:0000313" key="1">
    <source>
        <dbReference type="EMBL" id="MCU6746724.1"/>
    </source>
</evidence>
<dbReference type="PANTHER" id="PTHR43342">
    <property type="entry name" value="NADH-QUINONE OXIDOREDUCTASE, E SUBUNIT"/>
    <property type="match status" value="1"/>
</dbReference>
<organism evidence="1 2">
    <name type="scientific">Faecalicatena acetigenes</name>
    <dbReference type="NCBI Taxonomy" id="2981790"/>
    <lineage>
        <taxon>Bacteria</taxon>
        <taxon>Bacillati</taxon>
        <taxon>Bacillota</taxon>
        <taxon>Clostridia</taxon>
        <taxon>Lachnospirales</taxon>
        <taxon>Lachnospiraceae</taxon>
        <taxon>Faecalicatena</taxon>
    </lineage>
</organism>